<feature type="transmembrane region" description="Helical" evidence="6">
    <location>
        <begin position="391"/>
        <end position="417"/>
    </location>
</feature>
<proteinExistence type="predicted"/>
<name>A0A1X2G526_9FUNG</name>
<dbReference type="SUPFAM" id="SSF103473">
    <property type="entry name" value="MFS general substrate transporter"/>
    <property type="match status" value="1"/>
</dbReference>
<feature type="transmembrane region" description="Helical" evidence="6">
    <location>
        <begin position="6"/>
        <end position="24"/>
    </location>
</feature>
<feature type="transmembrane region" description="Helical" evidence="6">
    <location>
        <begin position="281"/>
        <end position="300"/>
    </location>
</feature>
<feature type="region of interest" description="Disordered" evidence="5">
    <location>
        <begin position="187"/>
        <end position="262"/>
    </location>
</feature>
<reference evidence="8 9" key="1">
    <citation type="submission" date="2016-07" db="EMBL/GenBank/DDBJ databases">
        <title>Pervasive Adenine N6-methylation of Active Genes in Fungi.</title>
        <authorList>
            <consortium name="DOE Joint Genome Institute"/>
            <person name="Mondo S.J."/>
            <person name="Dannebaum R.O."/>
            <person name="Kuo R.C."/>
            <person name="Labutti K."/>
            <person name="Haridas S."/>
            <person name="Kuo A."/>
            <person name="Salamov A."/>
            <person name="Ahrendt S.R."/>
            <person name="Lipzen A."/>
            <person name="Sullivan W."/>
            <person name="Andreopoulos W.B."/>
            <person name="Clum A."/>
            <person name="Lindquist E."/>
            <person name="Daum C."/>
            <person name="Ramamoorthy G.K."/>
            <person name="Gryganskyi A."/>
            <person name="Culley D."/>
            <person name="Magnuson J.K."/>
            <person name="James T.Y."/>
            <person name="O'Malley M.A."/>
            <person name="Stajich J.E."/>
            <person name="Spatafora J.W."/>
            <person name="Visel A."/>
            <person name="Grigoriev I.V."/>
        </authorList>
    </citation>
    <scope>NUCLEOTIDE SEQUENCE [LARGE SCALE GENOMIC DNA]</scope>
    <source>
        <strain evidence="8 9">NRRL 3301</strain>
    </source>
</reference>
<evidence type="ECO:0000313" key="8">
    <source>
        <dbReference type="EMBL" id="ORX45274.1"/>
    </source>
</evidence>
<evidence type="ECO:0000256" key="2">
    <source>
        <dbReference type="ARBA" id="ARBA00022692"/>
    </source>
</evidence>
<feature type="transmembrane region" description="Helical" evidence="6">
    <location>
        <begin position="362"/>
        <end position="385"/>
    </location>
</feature>
<organism evidence="8 9">
    <name type="scientific">Hesseltinella vesiculosa</name>
    <dbReference type="NCBI Taxonomy" id="101127"/>
    <lineage>
        <taxon>Eukaryota</taxon>
        <taxon>Fungi</taxon>
        <taxon>Fungi incertae sedis</taxon>
        <taxon>Mucoromycota</taxon>
        <taxon>Mucoromycotina</taxon>
        <taxon>Mucoromycetes</taxon>
        <taxon>Mucorales</taxon>
        <taxon>Cunninghamellaceae</taxon>
        <taxon>Hesseltinella</taxon>
    </lineage>
</organism>
<dbReference type="Pfam" id="PF07690">
    <property type="entry name" value="MFS_1"/>
    <property type="match status" value="1"/>
</dbReference>
<dbReference type="InterPro" id="IPR020846">
    <property type="entry name" value="MFS_dom"/>
</dbReference>
<evidence type="ECO:0000256" key="4">
    <source>
        <dbReference type="ARBA" id="ARBA00023136"/>
    </source>
</evidence>
<feature type="transmembrane region" description="Helical" evidence="6">
    <location>
        <begin position="451"/>
        <end position="476"/>
    </location>
</feature>
<feature type="transmembrane region" description="Helical" evidence="6">
    <location>
        <begin position="320"/>
        <end position="341"/>
    </location>
</feature>
<accession>A0A1X2G526</accession>
<evidence type="ECO:0000256" key="3">
    <source>
        <dbReference type="ARBA" id="ARBA00022989"/>
    </source>
</evidence>
<dbReference type="InterPro" id="IPR036259">
    <property type="entry name" value="MFS_trans_sf"/>
</dbReference>
<keyword evidence="4 6" id="KW-0472">Membrane</keyword>
<keyword evidence="9" id="KW-1185">Reference proteome</keyword>
<feature type="transmembrane region" description="Helical" evidence="6">
    <location>
        <begin position="123"/>
        <end position="142"/>
    </location>
</feature>
<feature type="transmembrane region" description="Helical" evidence="6">
    <location>
        <begin position="33"/>
        <end position="53"/>
    </location>
</feature>
<dbReference type="PANTHER" id="PTHR23502">
    <property type="entry name" value="MAJOR FACILITATOR SUPERFAMILY"/>
    <property type="match status" value="1"/>
</dbReference>
<dbReference type="EMBL" id="MCGT01000043">
    <property type="protein sequence ID" value="ORX45274.1"/>
    <property type="molecule type" value="Genomic_DNA"/>
</dbReference>
<protein>
    <submittedName>
        <fullName evidence="8">MFS general substrate transporter</fullName>
    </submittedName>
</protein>
<dbReference type="GO" id="GO:0005886">
    <property type="term" value="C:plasma membrane"/>
    <property type="evidence" value="ECO:0007669"/>
    <property type="project" value="TreeGrafter"/>
</dbReference>
<evidence type="ECO:0000256" key="1">
    <source>
        <dbReference type="ARBA" id="ARBA00004141"/>
    </source>
</evidence>
<comment type="caution">
    <text evidence="8">The sequence shown here is derived from an EMBL/GenBank/DDBJ whole genome shotgun (WGS) entry which is preliminary data.</text>
</comment>
<evidence type="ECO:0000256" key="6">
    <source>
        <dbReference type="SAM" id="Phobius"/>
    </source>
</evidence>
<feature type="transmembrane region" description="Helical" evidence="6">
    <location>
        <begin position="92"/>
        <end position="111"/>
    </location>
</feature>
<feature type="domain" description="Major facilitator superfamily (MFS) profile" evidence="7">
    <location>
        <begin position="1"/>
        <end position="481"/>
    </location>
</feature>
<feature type="transmembrane region" description="Helical" evidence="6">
    <location>
        <begin position="424"/>
        <end position="445"/>
    </location>
</feature>
<dbReference type="PANTHER" id="PTHR23502:SF5">
    <property type="entry name" value="QUINIDINE RESISTANCE PROTEIN 3"/>
    <property type="match status" value="1"/>
</dbReference>
<dbReference type="STRING" id="101127.A0A1X2G526"/>
<sequence length="494" mass="53311">MSVQLTTSLFILFGGIGPIFWASMSDFYHVRRFLYLVSLLIFTVASAGCALVTNIWLLVVLRCIQSVGTSVTMSVGAGTVSDCWEVTERGSAFSVLFVGQFFGPLIGPIIGGGLTTGLGWRSTFWFCFAYGLFLFWFLFTFLPETYREKGRWKDLPLHHQEIGVAGDNSSQGSARSLSAQLSTPSLVSQSIDHPPEVSAPPPKSLHSSSGDSLPSLDSHGRNSFSSTFAHGGMTEDVTTDATPSQLAMDASDPNDAPIVQADKEKSRTFNPFTSILLLRHMFVWMVAIEIGFCFGSMFTIETLIPSLYSLNYDFVSWQTGLSFLGAGLGNLIGSFVSGRLSDCLLKQARANRGGRALTEDRITLNAWPGGIIFIPAGLLLFGWGIQSLLTVWVPIVGFGIVCFGMSQVYSASSAYLVDCIPGRGASVTAASNLFRMSIACVLSLISEPVVAAIGTGFFMVILASLNILGMLLLLVVKFKGQVMRQWAGYGENIA</sequence>
<evidence type="ECO:0000313" key="9">
    <source>
        <dbReference type="Proteomes" id="UP000242146"/>
    </source>
</evidence>
<feature type="compositionally biased region" description="Low complexity" evidence="5">
    <location>
        <begin position="204"/>
        <end position="217"/>
    </location>
</feature>
<dbReference type="GO" id="GO:0022857">
    <property type="term" value="F:transmembrane transporter activity"/>
    <property type="evidence" value="ECO:0007669"/>
    <property type="project" value="InterPro"/>
</dbReference>
<dbReference type="AlphaFoldDB" id="A0A1X2G526"/>
<dbReference type="Proteomes" id="UP000242146">
    <property type="component" value="Unassembled WGS sequence"/>
</dbReference>
<dbReference type="Gene3D" id="1.20.1720.10">
    <property type="entry name" value="Multidrug resistance protein D"/>
    <property type="match status" value="2"/>
</dbReference>
<dbReference type="PROSITE" id="PS50850">
    <property type="entry name" value="MFS"/>
    <property type="match status" value="1"/>
</dbReference>
<dbReference type="OrthoDB" id="440553at2759"/>
<comment type="subcellular location">
    <subcellularLocation>
        <location evidence="1">Membrane</location>
        <topology evidence="1">Multi-pass membrane protein</topology>
    </subcellularLocation>
</comment>
<dbReference type="InterPro" id="IPR011701">
    <property type="entry name" value="MFS"/>
</dbReference>
<evidence type="ECO:0000259" key="7">
    <source>
        <dbReference type="PROSITE" id="PS50850"/>
    </source>
</evidence>
<gene>
    <name evidence="8" type="ORF">DM01DRAFT_1328569</name>
</gene>
<keyword evidence="3 6" id="KW-1133">Transmembrane helix</keyword>
<evidence type="ECO:0000256" key="5">
    <source>
        <dbReference type="SAM" id="MobiDB-lite"/>
    </source>
</evidence>
<keyword evidence="2 6" id="KW-0812">Transmembrane</keyword>